<dbReference type="RefSeq" id="WP_105742383.1">
    <property type="nucleotide sequence ID" value="NZ_PVBR01000008.1"/>
</dbReference>
<dbReference type="EMBL" id="PVBR01000008">
    <property type="protein sequence ID" value="PRD43144.1"/>
    <property type="molecule type" value="Genomic_DNA"/>
</dbReference>
<accession>A0A2S9IRI5</accession>
<comment type="caution">
    <text evidence="1">The sequence shown here is derived from an EMBL/GenBank/DDBJ whole genome shotgun (WGS) entry which is preliminary data.</text>
</comment>
<dbReference type="AlphaFoldDB" id="A0A2S9IRI5"/>
<reference evidence="1 2" key="1">
    <citation type="submission" date="2018-02" db="EMBL/GenBank/DDBJ databases">
        <title>The draft genome of Phyllobacterium sp. 1N-3.</title>
        <authorList>
            <person name="Liu L."/>
            <person name="Li L."/>
            <person name="Zhang X."/>
            <person name="Wang T."/>
            <person name="Liang L."/>
        </authorList>
    </citation>
    <scope>NUCLEOTIDE SEQUENCE [LARGE SCALE GENOMIC DNA]</scope>
    <source>
        <strain evidence="1 2">1N-3</strain>
    </source>
</reference>
<organism evidence="1 2">
    <name type="scientific">Phyllobacterium phragmitis</name>
    <dbReference type="NCBI Taxonomy" id="2670329"/>
    <lineage>
        <taxon>Bacteria</taxon>
        <taxon>Pseudomonadati</taxon>
        <taxon>Pseudomonadota</taxon>
        <taxon>Alphaproteobacteria</taxon>
        <taxon>Hyphomicrobiales</taxon>
        <taxon>Phyllobacteriaceae</taxon>
        <taxon>Phyllobacterium</taxon>
    </lineage>
</organism>
<dbReference type="Proteomes" id="UP000239434">
    <property type="component" value="Unassembled WGS sequence"/>
</dbReference>
<gene>
    <name evidence="1" type="ORF">C5748_13140</name>
</gene>
<keyword evidence="2" id="KW-1185">Reference proteome</keyword>
<evidence type="ECO:0000313" key="1">
    <source>
        <dbReference type="EMBL" id="PRD43144.1"/>
    </source>
</evidence>
<evidence type="ECO:0000313" key="2">
    <source>
        <dbReference type="Proteomes" id="UP000239434"/>
    </source>
</evidence>
<name>A0A2S9IRI5_9HYPH</name>
<proteinExistence type="predicted"/>
<sequence>MISLISAVVAVQSGNQKALRAVRDLPPEAVSAELGSPYHIPLWSLETLVNELLATPKPKGFGVGRTRLLNAKLFRTLKTLHSVLVHLENAEDGIFLESHDVFSEMARIAQRQFPWQRGVVNAPHLYRSILLYGTGTAREYFEVNAGTSLPDFVKTATYLYAALSKNGFIDRSRDLSTIGVTPAMREAALARTAILHAEARTLTARMRRGKRHTAYSPSILRDFPILAFGDQGERLRAPIPDLIMHRYTSGLYLDVVQGGPSVWTDIGRRFETYVLEYLQAMLEPYLVTGEKEYGPKKARHRTPDILVARDTGIVAAVECKAKRMSFDARFADDPVASAALGFDELAKGMFQLWRFFSHARRGLTGDLSVDLACQGVIVTADSWLTMAAKQAEKVVAAAHILANAEGDIEDIDRRDIAFCQIDDVEYSLQNGTAESFLAACREIASGEKKWFMLSVASSANRDILREYPFKHRIPELLPWLDDPSRPSG</sequence>
<protein>
    <submittedName>
        <fullName evidence="1">Uncharacterized protein</fullName>
    </submittedName>
</protein>